<comment type="pathway">
    <text evidence="1 5">Carbohydrate metabolism; hexose metabolism.</text>
</comment>
<dbReference type="PIRSF" id="PIRSF005096">
    <property type="entry name" value="GALM"/>
    <property type="match status" value="1"/>
</dbReference>
<dbReference type="PANTHER" id="PTHR10091:SF0">
    <property type="entry name" value="GALACTOSE MUTAROTASE"/>
    <property type="match status" value="1"/>
</dbReference>
<dbReference type="GO" id="GO:0004034">
    <property type="term" value="F:aldose 1-epimerase activity"/>
    <property type="evidence" value="ECO:0007669"/>
    <property type="project" value="UniProtKB-EC"/>
</dbReference>
<name>A0A1M7Y5W2_9BACT</name>
<keyword evidence="10" id="KW-1185">Reference proteome</keyword>
<dbReference type="STRING" id="1121416.SAMN02745220_02018"/>
<dbReference type="PANTHER" id="PTHR10091">
    <property type="entry name" value="ALDOSE-1-EPIMERASE"/>
    <property type="match status" value="1"/>
</dbReference>
<feature type="binding site" evidence="7">
    <location>
        <position position="244"/>
    </location>
    <ligand>
        <name>beta-D-galactose</name>
        <dbReference type="ChEBI" id="CHEBI:27667"/>
    </ligand>
</feature>
<evidence type="ECO:0000313" key="10">
    <source>
        <dbReference type="Proteomes" id="UP000184603"/>
    </source>
</evidence>
<dbReference type="CDD" id="cd09019">
    <property type="entry name" value="galactose_mutarotase_like"/>
    <property type="match status" value="1"/>
</dbReference>
<feature type="active site" description="Proton donor" evidence="6">
    <location>
        <position position="178"/>
    </location>
</feature>
<proteinExistence type="inferred from homology"/>
<evidence type="ECO:0000256" key="1">
    <source>
        <dbReference type="ARBA" id="ARBA00005028"/>
    </source>
</evidence>
<evidence type="ECO:0000256" key="6">
    <source>
        <dbReference type="PIRSR" id="PIRSR005096-1"/>
    </source>
</evidence>
<dbReference type="InterPro" id="IPR011013">
    <property type="entry name" value="Gal_mutarotase_sf_dom"/>
</dbReference>
<feature type="active site" description="Proton acceptor" evidence="6">
    <location>
        <position position="310"/>
    </location>
</feature>
<comment type="similarity">
    <text evidence="2 5">Belongs to the aldose epimerase family.</text>
</comment>
<dbReference type="OrthoDB" id="9779408at2"/>
<comment type="catalytic activity">
    <reaction evidence="5">
        <text>alpha-D-glucose = beta-D-glucose</text>
        <dbReference type="Rhea" id="RHEA:10264"/>
        <dbReference type="ChEBI" id="CHEBI:15903"/>
        <dbReference type="ChEBI" id="CHEBI:17925"/>
        <dbReference type="EC" id="5.1.3.3"/>
    </reaction>
</comment>
<evidence type="ECO:0000256" key="3">
    <source>
        <dbReference type="ARBA" id="ARBA00023235"/>
    </source>
</evidence>
<dbReference type="AlphaFoldDB" id="A0A1M7Y5W2"/>
<dbReference type="InterPro" id="IPR047215">
    <property type="entry name" value="Galactose_mutarotase-like"/>
</dbReference>
<dbReference type="InterPro" id="IPR014718">
    <property type="entry name" value="GH-type_carb-bd"/>
</dbReference>
<dbReference type="UniPathway" id="UPA00242"/>
<dbReference type="Pfam" id="PF01263">
    <property type="entry name" value="Aldose_epim"/>
    <property type="match status" value="1"/>
</dbReference>
<feature type="binding site" evidence="8">
    <location>
        <begin position="178"/>
        <end position="180"/>
    </location>
    <ligand>
        <name>beta-D-galactose</name>
        <dbReference type="ChEBI" id="CHEBI:27667"/>
    </ligand>
</feature>
<dbReference type="GO" id="GO:0030246">
    <property type="term" value="F:carbohydrate binding"/>
    <property type="evidence" value="ECO:0007669"/>
    <property type="project" value="InterPro"/>
</dbReference>
<evidence type="ECO:0000256" key="4">
    <source>
        <dbReference type="ARBA" id="ARBA00023277"/>
    </source>
</evidence>
<dbReference type="SUPFAM" id="SSF74650">
    <property type="entry name" value="Galactose mutarotase-like"/>
    <property type="match status" value="1"/>
</dbReference>
<dbReference type="InterPro" id="IPR008183">
    <property type="entry name" value="Aldose_1/G6P_1-epimerase"/>
</dbReference>
<gene>
    <name evidence="9" type="ORF">SAMN02745220_02018</name>
</gene>
<dbReference type="RefSeq" id="WP_073613321.1">
    <property type="nucleotide sequence ID" value="NZ_FRFE01000008.1"/>
</dbReference>
<evidence type="ECO:0000256" key="2">
    <source>
        <dbReference type="ARBA" id="ARBA00006206"/>
    </source>
</evidence>
<accession>A0A1M7Y5W2</accession>
<evidence type="ECO:0000313" key="9">
    <source>
        <dbReference type="EMBL" id="SHO47875.1"/>
    </source>
</evidence>
<sequence length="345" mass="37439">MPITATSFGTIADQEITAFTLQNDSGMLVKILDYGGIISELHTPGRNGSADVVLGYDSLAGYIPNPAYMGAIVGRFANRIQGAQFTLNGVTRHLDANEPPNHLHGGFHGFHTHRWQAEPYIDQKDFCLRLTRRSPDGEGGYPGNLDAVVIYRLSADNTLVFDITAISDQDTPVSITQHSYFNLAGHDSGDICGQQLHIYANTITESDNALLPTGRILPVAGTPFDFNSLAAINPNHPDLVSGYDVNYVVSGIPGILRPAAKLHDPKSGRTLKISTTKPGIQLYDGTHLTALQIAGKNNTRYPKWGGLCLETQHFPDAVNQPEFPSPILKAGEQYSHTTVFSFDVV</sequence>
<dbReference type="GO" id="GO:0006006">
    <property type="term" value="P:glucose metabolic process"/>
    <property type="evidence" value="ECO:0007669"/>
    <property type="project" value="TreeGrafter"/>
</dbReference>
<evidence type="ECO:0000256" key="5">
    <source>
        <dbReference type="PIRNR" id="PIRNR005096"/>
    </source>
</evidence>
<evidence type="ECO:0000256" key="7">
    <source>
        <dbReference type="PIRSR" id="PIRSR005096-2"/>
    </source>
</evidence>
<dbReference type="Proteomes" id="UP000184603">
    <property type="component" value="Unassembled WGS sequence"/>
</dbReference>
<evidence type="ECO:0000256" key="8">
    <source>
        <dbReference type="PIRSR" id="PIRSR005096-3"/>
    </source>
</evidence>
<dbReference type="Gene3D" id="2.70.98.10">
    <property type="match status" value="1"/>
</dbReference>
<keyword evidence="4 5" id="KW-0119">Carbohydrate metabolism</keyword>
<dbReference type="GO" id="GO:0033499">
    <property type="term" value="P:galactose catabolic process via UDP-galactose, Leloir pathway"/>
    <property type="evidence" value="ECO:0007669"/>
    <property type="project" value="TreeGrafter"/>
</dbReference>
<dbReference type="InterPro" id="IPR015443">
    <property type="entry name" value="Aldose_1-epimerase"/>
</dbReference>
<keyword evidence="3 5" id="KW-0413">Isomerase</keyword>
<dbReference type="EC" id="5.1.3.3" evidence="5"/>
<protein>
    <recommendedName>
        <fullName evidence="5">Aldose 1-epimerase</fullName>
        <ecNumber evidence="5">5.1.3.3</ecNumber>
    </recommendedName>
</protein>
<reference evidence="9 10" key="1">
    <citation type="submission" date="2016-12" db="EMBL/GenBank/DDBJ databases">
        <authorList>
            <person name="Song W.-J."/>
            <person name="Kurnit D.M."/>
        </authorList>
    </citation>
    <scope>NUCLEOTIDE SEQUENCE [LARGE SCALE GENOMIC DNA]</scope>
    <source>
        <strain evidence="9 10">DSM 18488</strain>
    </source>
</reference>
<feature type="binding site" evidence="8">
    <location>
        <begin position="78"/>
        <end position="79"/>
    </location>
    <ligand>
        <name>beta-D-galactose</name>
        <dbReference type="ChEBI" id="CHEBI:27667"/>
    </ligand>
</feature>
<dbReference type="EMBL" id="FRFE01000008">
    <property type="protein sequence ID" value="SHO47875.1"/>
    <property type="molecule type" value="Genomic_DNA"/>
</dbReference>
<organism evidence="9 10">
    <name type="scientific">Desulfopila aestuarii DSM 18488</name>
    <dbReference type="NCBI Taxonomy" id="1121416"/>
    <lineage>
        <taxon>Bacteria</taxon>
        <taxon>Pseudomonadati</taxon>
        <taxon>Thermodesulfobacteriota</taxon>
        <taxon>Desulfobulbia</taxon>
        <taxon>Desulfobulbales</taxon>
        <taxon>Desulfocapsaceae</taxon>
        <taxon>Desulfopila</taxon>
    </lineage>
</organism>
<dbReference type="NCBIfam" id="NF008277">
    <property type="entry name" value="PRK11055.1"/>
    <property type="match status" value="1"/>
</dbReference>